<dbReference type="RefSeq" id="WP_275228415.1">
    <property type="nucleotide sequence ID" value="NZ_JARESE010000036.1"/>
</dbReference>
<gene>
    <name evidence="4" type="ORF">PYV00_11510</name>
</gene>
<dbReference type="PROSITE" id="PS01151">
    <property type="entry name" value="FIMBRIAL_USHER"/>
    <property type="match status" value="1"/>
</dbReference>
<keyword evidence="2" id="KW-0732">Signal</keyword>
<comment type="similarity">
    <text evidence="1">Belongs to the fimbrial export usher family.</text>
</comment>
<organism evidence="4 5">
    <name type="scientific">Novosphingobium album</name>
    <name type="common">ex Liu et al. 2023</name>
    <dbReference type="NCBI Taxonomy" id="3031130"/>
    <lineage>
        <taxon>Bacteria</taxon>
        <taxon>Pseudomonadati</taxon>
        <taxon>Pseudomonadota</taxon>
        <taxon>Alphaproteobacteria</taxon>
        <taxon>Sphingomonadales</taxon>
        <taxon>Sphingomonadaceae</taxon>
        <taxon>Novosphingobium</taxon>
    </lineage>
</organism>
<evidence type="ECO:0000259" key="3">
    <source>
        <dbReference type="Pfam" id="PF13953"/>
    </source>
</evidence>
<evidence type="ECO:0000313" key="5">
    <source>
        <dbReference type="Proteomes" id="UP001216253"/>
    </source>
</evidence>
<dbReference type="InterPro" id="IPR042186">
    <property type="entry name" value="FimD_plug_dom"/>
</dbReference>
<dbReference type="Proteomes" id="UP001216253">
    <property type="component" value="Unassembled WGS sequence"/>
</dbReference>
<dbReference type="Gene3D" id="2.60.40.2610">
    <property type="entry name" value="Outer membrane usher protein FimD, plug domain"/>
    <property type="match status" value="1"/>
</dbReference>
<reference evidence="4 5" key="1">
    <citation type="submission" date="2023-03" db="EMBL/GenBank/DDBJ databases">
        <title>NovoSphingobium album sp. nov. isolated from polycyclic aromatic hydrocarbons- and heavy-metal polluted soil.</title>
        <authorList>
            <person name="Liu Z."/>
            <person name="Wang K."/>
        </authorList>
    </citation>
    <scope>NUCLEOTIDE SEQUENCE [LARGE SCALE GENOMIC DNA]</scope>
    <source>
        <strain evidence="4 5">H3SJ31-1</strain>
    </source>
</reference>
<dbReference type="InterPro" id="IPR000015">
    <property type="entry name" value="Fimb_usher"/>
</dbReference>
<evidence type="ECO:0000256" key="1">
    <source>
        <dbReference type="RuleBase" id="RU003884"/>
    </source>
</evidence>
<keyword evidence="1" id="KW-0472">Membrane</keyword>
<comment type="subcellular location">
    <subcellularLocation>
        <location evidence="1">Cell outer membrane</location>
        <topology evidence="1">Multi-pass membrane protein</topology>
    </subcellularLocation>
</comment>
<dbReference type="Pfam" id="PF00577">
    <property type="entry name" value="Usher"/>
    <property type="match status" value="1"/>
</dbReference>
<protein>
    <submittedName>
        <fullName evidence="4">Fimbria/pilus outer membrane usher protein</fullName>
    </submittedName>
</protein>
<dbReference type="PANTHER" id="PTHR30451:SF5">
    <property type="entry name" value="SLR0019 PROTEIN"/>
    <property type="match status" value="1"/>
</dbReference>
<keyword evidence="5" id="KW-1185">Reference proteome</keyword>
<evidence type="ECO:0000256" key="2">
    <source>
        <dbReference type="SAM" id="SignalP"/>
    </source>
</evidence>
<keyword evidence="1" id="KW-0812">Transmembrane</keyword>
<comment type="caution">
    <text evidence="4">The sequence shown here is derived from an EMBL/GenBank/DDBJ whole genome shotgun (WGS) entry which is preliminary data.</text>
</comment>
<feature type="chain" id="PRO_5047491751" evidence="2">
    <location>
        <begin position="29"/>
        <end position="778"/>
    </location>
</feature>
<accession>A0ABT5WRG6</accession>
<feature type="domain" description="PapC-like C-terminal" evidence="3">
    <location>
        <begin position="703"/>
        <end position="762"/>
    </location>
</feature>
<feature type="signal peptide" evidence="2">
    <location>
        <begin position="1"/>
        <end position="28"/>
    </location>
</feature>
<dbReference type="PANTHER" id="PTHR30451">
    <property type="entry name" value="OUTER MEMBRANE USHER PROTEIN"/>
    <property type="match status" value="1"/>
</dbReference>
<dbReference type="InterPro" id="IPR025949">
    <property type="entry name" value="PapC-like_C"/>
</dbReference>
<dbReference type="Pfam" id="PF13953">
    <property type="entry name" value="PapC_C"/>
    <property type="match status" value="1"/>
</dbReference>
<dbReference type="EMBL" id="JARESE010000036">
    <property type="protein sequence ID" value="MDE8652331.1"/>
    <property type="molecule type" value="Genomic_DNA"/>
</dbReference>
<keyword evidence="1" id="KW-1029">Fimbrium biogenesis</keyword>
<keyword evidence="1" id="KW-0998">Cell outer membrane</keyword>
<proteinExistence type="inferred from homology"/>
<evidence type="ECO:0000313" key="4">
    <source>
        <dbReference type="EMBL" id="MDE8652331.1"/>
    </source>
</evidence>
<dbReference type="InterPro" id="IPR018030">
    <property type="entry name" value="Fimbrial_membr_usher_CS"/>
</dbReference>
<sequence>MIARTALPRSCRLLPLLIAGALPTAALAGLPPPPREAILPAALQLRLELVVNDAPTGRVVGVEARTGRFLVDADDLRGVHIRVPPPVAGPIDLADLAGVVASYDQAGQRLLLHVPSEWLPQQTLGNSPTPVRIEPESSFGAVLNYDLYLARGGTGDATAALWNDARVFGRFGVVRSTGVYRQPLAGKGGGRFTRYDTQWTYIDDDRALTYEAGDLVTRTLPSTSPVRLGGVQLSRDFSVRPDIVTYPLPSFSGTAAVPSAVDLFINGHHTSSGQLAPGPYTLTDMPYVSGAGEAVVVTTDAQGRRISTSIPFYVANTLLRPGLDDFAVSIGKLRRDYGRENFAYGAMAASGAWRHGLTDWLTVEAQAQGARSLALGGAGGTIRIGNLGVIDVSGTVSRHDGAQGTQIQVGYQYSNRRFNLAMRHTERDRDYVDLGNYGVAPARAAREETQVSANLVLPARLGTLGGSYIETGGEAQGMRLANLSYFKALWNRGSMLVSANRDLDKEQTSAMVQLVVSLGRGGTAVGGVERDPQGSLRERIAYSRAVPTEGGLGWRAELAHGDRHGEQYQAELTWRAPFAQVQAGAYGSRQGDTQWADVSGSLVLMGGGVFAANRINDAFVLVSTDGVAGVPVLHENQRVGVTGRGGYLLVPWVKAYQPAKFAIDPLDLSADVSTPVVEQYAAVTLGGGRLVHFPVRKLAAAMVVLNDRAGKPLPAGTPVSTDRGFATRIAWEGEAYLENLAPDNRLTATLEDGTTCTARFAFDIARAGAEPIGPLPCL</sequence>
<dbReference type="Gene3D" id="2.60.40.3110">
    <property type="match status" value="1"/>
</dbReference>
<name>A0ABT5WRG6_9SPHN</name>
<keyword evidence="1" id="KW-0813">Transport</keyword>